<accession>A0A7W8V8T3</accession>
<dbReference type="Proteomes" id="UP000592780">
    <property type="component" value="Unassembled WGS sequence"/>
</dbReference>
<evidence type="ECO:0000313" key="2">
    <source>
        <dbReference type="Proteomes" id="UP000592780"/>
    </source>
</evidence>
<dbReference type="EMBL" id="JACHDD010000009">
    <property type="protein sequence ID" value="MBB5427481.1"/>
    <property type="molecule type" value="Genomic_DNA"/>
</dbReference>
<sequence length="112" mass="12560">MNYERFLRDAWNDALTPSTRVRAAFDALYVCLIEGIDTSVIERTDNSGRFAEAVVELAIEALQLTNAEASLLHQLAVWVIHQAPSGPMPMQPREAVELAEHLHHIVRGLHSF</sequence>
<organism evidence="1 2">
    <name type="scientific">Paraburkholderia atlantica</name>
    <dbReference type="NCBI Taxonomy" id="2654982"/>
    <lineage>
        <taxon>Bacteria</taxon>
        <taxon>Pseudomonadati</taxon>
        <taxon>Pseudomonadota</taxon>
        <taxon>Betaproteobacteria</taxon>
        <taxon>Burkholderiales</taxon>
        <taxon>Burkholderiaceae</taxon>
        <taxon>Paraburkholderia</taxon>
    </lineage>
</organism>
<dbReference type="RefSeq" id="WP_184132118.1">
    <property type="nucleotide sequence ID" value="NZ_JACHDD010000009.1"/>
</dbReference>
<evidence type="ECO:0000313" key="1">
    <source>
        <dbReference type="EMBL" id="MBB5427481.1"/>
    </source>
</evidence>
<keyword evidence="2" id="KW-1185">Reference proteome</keyword>
<comment type="caution">
    <text evidence="1">The sequence shown here is derived from an EMBL/GenBank/DDBJ whole genome shotgun (WGS) entry which is preliminary data.</text>
</comment>
<reference evidence="1 2" key="1">
    <citation type="submission" date="2020-08" db="EMBL/GenBank/DDBJ databases">
        <title>Genomic Encyclopedia of Type Strains, Phase IV (KMG-V): Genome sequencing to study the core and pangenomes of soil and plant-associated prokaryotes.</title>
        <authorList>
            <person name="Whitman W."/>
        </authorList>
    </citation>
    <scope>NUCLEOTIDE SEQUENCE [LARGE SCALE GENOMIC DNA]</scope>
    <source>
        <strain evidence="1 2">JPY158</strain>
    </source>
</reference>
<dbReference type="AlphaFoldDB" id="A0A7W8V8T3"/>
<proteinExistence type="predicted"/>
<gene>
    <name evidence="1" type="ORF">HDG40_005660</name>
</gene>
<protein>
    <submittedName>
        <fullName evidence="1">Uncharacterized protein</fullName>
    </submittedName>
</protein>
<name>A0A7W8V8T3_PARAM</name>